<dbReference type="Gene3D" id="3.80.10.10">
    <property type="entry name" value="Ribonuclease Inhibitor"/>
    <property type="match status" value="1"/>
</dbReference>
<dbReference type="PANTHER" id="PTHR11638">
    <property type="entry name" value="ATP-DEPENDENT CLP PROTEASE"/>
    <property type="match status" value="1"/>
</dbReference>
<dbReference type="SUPFAM" id="SSF52540">
    <property type="entry name" value="P-loop containing nucleoside triphosphate hydrolases"/>
    <property type="match status" value="1"/>
</dbReference>
<evidence type="ECO:0000256" key="4">
    <source>
        <dbReference type="ARBA" id="ARBA00022833"/>
    </source>
</evidence>
<keyword evidence="1 6" id="KW-0479">Metal-binding</keyword>
<evidence type="ECO:0000256" key="6">
    <source>
        <dbReference type="PROSITE-ProRule" id="PRU00723"/>
    </source>
</evidence>
<dbReference type="InterPro" id="IPR050130">
    <property type="entry name" value="ClpA_ClpB"/>
</dbReference>
<dbReference type="PRINTS" id="PR00300">
    <property type="entry name" value="CLPPROTEASEA"/>
</dbReference>
<keyword evidence="5" id="KW-0067">ATP-binding</keyword>
<feature type="region of interest" description="Disordered" evidence="7">
    <location>
        <begin position="1102"/>
        <end position="1222"/>
    </location>
</feature>
<dbReference type="Proteomes" id="UP000815677">
    <property type="component" value="Unassembled WGS sequence"/>
</dbReference>
<evidence type="ECO:0000259" key="8">
    <source>
        <dbReference type="PROSITE" id="PS50103"/>
    </source>
</evidence>
<evidence type="ECO:0000313" key="9">
    <source>
        <dbReference type="EMBL" id="GAT57125.1"/>
    </source>
</evidence>
<evidence type="ECO:0000256" key="1">
    <source>
        <dbReference type="ARBA" id="ARBA00022723"/>
    </source>
</evidence>
<dbReference type="Pfam" id="PF07728">
    <property type="entry name" value="AAA_5"/>
    <property type="match status" value="1"/>
</dbReference>
<dbReference type="InterPro" id="IPR000571">
    <property type="entry name" value="Znf_CCCH"/>
</dbReference>
<feature type="domain" description="C3H1-type" evidence="8">
    <location>
        <begin position="584"/>
        <end position="611"/>
    </location>
</feature>
<feature type="zinc finger region" description="C3H1-type" evidence="6">
    <location>
        <begin position="584"/>
        <end position="611"/>
    </location>
</feature>
<dbReference type="PANTHER" id="PTHR11638:SF18">
    <property type="entry name" value="HEAT SHOCK PROTEIN 104"/>
    <property type="match status" value="1"/>
</dbReference>
<keyword evidence="2" id="KW-0547">Nucleotide-binding</keyword>
<feature type="compositionally biased region" description="Low complexity" evidence="7">
    <location>
        <begin position="1102"/>
        <end position="1113"/>
    </location>
</feature>
<reference evidence="9" key="1">
    <citation type="submission" date="2014-09" db="EMBL/GenBank/DDBJ databases">
        <title>Genome sequence of the luminous mushroom Mycena chlorophos for searching fungal bioluminescence genes.</title>
        <authorList>
            <person name="Tanaka Y."/>
            <person name="Kasuga D."/>
            <person name="Oba Y."/>
            <person name="Hase S."/>
            <person name="Sato K."/>
            <person name="Oba Y."/>
            <person name="Sakakibara Y."/>
        </authorList>
    </citation>
    <scope>NUCLEOTIDE SEQUENCE</scope>
</reference>
<evidence type="ECO:0000313" key="10">
    <source>
        <dbReference type="Proteomes" id="UP000815677"/>
    </source>
</evidence>
<evidence type="ECO:0000256" key="7">
    <source>
        <dbReference type="SAM" id="MobiDB-lite"/>
    </source>
</evidence>
<feature type="compositionally biased region" description="Polar residues" evidence="7">
    <location>
        <begin position="800"/>
        <end position="818"/>
    </location>
</feature>
<keyword evidence="4 6" id="KW-0862">Zinc</keyword>
<dbReference type="PROSITE" id="PS50103">
    <property type="entry name" value="ZF_C3H1"/>
    <property type="match status" value="1"/>
</dbReference>
<evidence type="ECO:0000256" key="2">
    <source>
        <dbReference type="ARBA" id="ARBA00022741"/>
    </source>
</evidence>
<dbReference type="Pfam" id="PF12937">
    <property type="entry name" value="F-box-like"/>
    <property type="match status" value="1"/>
</dbReference>
<sequence length="1642" mass="179508">MDADQLQDAFLTLLARVRVPGLEQLTAKNVRNQIAFLDEEIAADEERLAKKRNFRKAWNLFLLRDFSTNPVLTLPNEITIEIFLWYSEETGELPLKLMAVCKHWRDIAVATPALWTGFELRSIRRLRGAELLNAWLPRSAPLPVDFDVQFRGSEAYAQATYEAMAAHSSRWGCIQLSNAPPAIVDQLSGPFPALQPLDLHVSERASDGLAMAAQGHAPIFAPKLRTLRFSPARIALSGLLPSLPLGQVTTLTLSSDSTEELFNILALTQSLEILKLEQGYSMDPRPAPTNALLRLEHLQKLCVSDVRGYAIHLIPHLVLPQLRILKLLYLTDDNGAIIMDLVERSQCSVENLVLRRRSNEEFAAIEACIAALPTLTSLAIIGPNCDQFDVNAMCGEMEAGRLLPALKSLTLKRFPQQLNVRAMVDMLRTRAAGVPGTSAITEVKVTPGWPETGWSEVESWMDLYGLTRRGSRTTSPALTINVEIGPSPLSNEHSLYEAMEDADASTRLNSDGYQTSKSRLRGVVDRGLFVDDDGDPEALSWPVFVPSASRARRLCSGRPVATTGLRRIWRTISAAMTTKDAPWRVKTRPCPFYQQGRCVFEQSCNFVHDISIRPPAAATASSSSSNSLPELLDVLRDVLDPAEDTISMAQEYGVSPHIPGEGWTLITDTKDKDALLSPVSLDVNLARISTIKNNDSIDSGYASDMSFVSPQPLPSTLGLLSSPFGSPTSRMGPPAMGIGIGASRLFSHSPFSPGLVSPLGSAREDSPDLDSPSTVRRLTGVFDVEDEEDSDAQYATAQWNMSNTQLSEPPSRFSSSTLDESDVHLHPDHLHPGSRFSSTTIAPSDDGSDSDSEEPPEDATAQLAYLQNDTINTLYDVYMSPEDRVVEVAAAEEPERGRSIRARVFTPPPRDPKPKFEPEVTSTPSDRSSSKRRVSRVRSLMPPPGPRSVFSVSPDTPSRPLSSMSTRNRVFHPPVENASPESISIPLSATGSGSGKVPFGFRPQSRDSTFQPVSASASQTAFPTHARKSTFGPMSASATQTTFAASPKGYVRKRRISRSAAPPIRDSMASSSRSSFLQESETVMVKGLKSLRLSKVLTAPPSSFSFPDSQSPQGTPTHVSTSSLSAQSTRSAPIRTHTASSSISARSSSSRSGMHHKPQDTLHIAFADPEPTNDNHHRRHHSRAYSRTVPIPMPEPALRSAPADWQTQKPATAAEEDEEGNTIRRRIGTTVPPIQIPPTRATSPTRAASALGFTHPATSTPLPTRLLFAIASDDPEAVRHVLESGDVGAEEMAAVGPEGKSAVRFALENTQLGRRMEIARVLAAFGARVGEEEMEMAGPAMRYFVERAAEEHARRSSALIHRSFFRPLARVRYELVGQDRALEQLFRVLSMHSQRLAVLPVVVLLCGPSGHGKSLLARRFGALLDVPTHTVNMTTLRAAHDLWTALSMGPDDEPSSCTLAEFLINNEGKRCAVILDEIEKVEEKTLWSLLMPWESGRCSFEANSRHVDVRNVVWLGTSNVGTEVIMEHHAKRARPDELMAREEYVQLMKLVREPVSRQMGASILSRVTTVLPFVPFTRAERVAICAEAFQMLGSDALVGVDAAVDLDGLIGEVLDGDAGALYVEEEGARSLYRAVANRLLDL</sequence>
<protein>
    <recommendedName>
        <fullName evidence="8">C3H1-type domain-containing protein</fullName>
    </recommendedName>
</protein>
<dbReference type="Gene3D" id="3.40.50.300">
    <property type="entry name" value="P-loop containing nucleotide triphosphate hydrolases"/>
    <property type="match status" value="1"/>
</dbReference>
<dbReference type="InterPro" id="IPR011704">
    <property type="entry name" value="ATPase_dyneun-rel_AAA"/>
</dbReference>
<feature type="compositionally biased region" description="Polar residues" evidence="7">
    <location>
        <begin position="950"/>
        <end position="967"/>
    </location>
</feature>
<dbReference type="SUPFAM" id="SSF52047">
    <property type="entry name" value="RNI-like"/>
    <property type="match status" value="1"/>
</dbReference>
<organism evidence="9 10">
    <name type="scientific">Mycena chlorophos</name>
    <name type="common">Agaric fungus</name>
    <name type="synonym">Agaricus chlorophos</name>
    <dbReference type="NCBI Taxonomy" id="658473"/>
    <lineage>
        <taxon>Eukaryota</taxon>
        <taxon>Fungi</taxon>
        <taxon>Dikarya</taxon>
        <taxon>Basidiomycota</taxon>
        <taxon>Agaricomycotina</taxon>
        <taxon>Agaricomycetes</taxon>
        <taxon>Agaricomycetidae</taxon>
        <taxon>Agaricales</taxon>
        <taxon>Marasmiineae</taxon>
        <taxon>Mycenaceae</taxon>
        <taxon>Mycena</taxon>
    </lineage>
</organism>
<dbReference type="SMART" id="SM00356">
    <property type="entry name" value="ZnF_C3H1"/>
    <property type="match status" value="1"/>
</dbReference>
<proteinExistence type="predicted"/>
<keyword evidence="3 6" id="KW-0863">Zinc-finger</keyword>
<feature type="compositionally biased region" description="Acidic residues" evidence="7">
    <location>
        <begin position="846"/>
        <end position="857"/>
    </location>
</feature>
<feature type="compositionally biased region" description="Low complexity" evidence="7">
    <location>
        <begin position="1120"/>
        <end position="1132"/>
    </location>
</feature>
<feature type="region of interest" description="Disordered" evidence="7">
    <location>
        <begin position="890"/>
        <end position="967"/>
    </location>
</feature>
<dbReference type="Gene3D" id="1.20.1280.50">
    <property type="match status" value="1"/>
</dbReference>
<dbReference type="SUPFAM" id="SSF90229">
    <property type="entry name" value="CCCH zinc finger"/>
    <property type="match status" value="1"/>
</dbReference>
<dbReference type="InterPro" id="IPR036855">
    <property type="entry name" value="Znf_CCCH_sf"/>
</dbReference>
<dbReference type="InterPro" id="IPR032675">
    <property type="entry name" value="LRR_dom_sf"/>
</dbReference>
<gene>
    <name evidence="9" type="ORF">MCHLO_13701</name>
</gene>
<dbReference type="EMBL" id="DF849397">
    <property type="protein sequence ID" value="GAT57125.1"/>
    <property type="molecule type" value="Genomic_DNA"/>
</dbReference>
<dbReference type="InterPro" id="IPR001810">
    <property type="entry name" value="F-box_dom"/>
</dbReference>
<keyword evidence="10" id="KW-1185">Reference proteome</keyword>
<dbReference type="InterPro" id="IPR027417">
    <property type="entry name" value="P-loop_NTPase"/>
</dbReference>
<accession>A0ABQ0M181</accession>
<name>A0ABQ0M181_MYCCL</name>
<dbReference type="Gene3D" id="2.30.30.1190">
    <property type="match status" value="1"/>
</dbReference>
<feature type="region of interest" description="Disordered" evidence="7">
    <location>
        <begin position="800"/>
        <end position="858"/>
    </location>
</feature>
<feature type="compositionally biased region" description="Low complexity" evidence="7">
    <location>
        <begin position="1139"/>
        <end position="1152"/>
    </location>
</feature>
<evidence type="ECO:0000256" key="3">
    <source>
        <dbReference type="ARBA" id="ARBA00022771"/>
    </source>
</evidence>
<evidence type="ECO:0000256" key="5">
    <source>
        <dbReference type="ARBA" id="ARBA00022840"/>
    </source>
</evidence>
<feature type="region of interest" description="Disordered" evidence="7">
    <location>
        <begin position="1045"/>
        <end position="1078"/>
    </location>
</feature>
<feature type="compositionally biased region" description="Basic and acidic residues" evidence="7">
    <location>
        <begin position="821"/>
        <end position="831"/>
    </location>
</feature>
<dbReference type="InterPro" id="IPR001270">
    <property type="entry name" value="ClpA/B"/>
</dbReference>